<reference evidence="1 2" key="1">
    <citation type="submission" date="2019-06" db="EMBL/GenBank/DDBJ databases">
        <title>Sequencing the genomes of 1000 actinobacteria strains.</title>
        <authorList>
            <person name="Klenk H.-P."/>
        </authorList>
    </citation>
    <scope>NUCLEOTIDE SEQUENCE [LARGE SCALE GENOMIC DNA]</scope>
    <source>
        <strain evidence="1 2">DSM 21947</strain>
    </source>
</reference>
<dbReference type="EMBL" id="VFRA01000001">
    <property type="protein sequence ID" value="TQO20637.1"/>
    <property type="molecule type" value="Genomic_DNA"/>
</dbReference>
<comment type="caution">
    <text evidence="1">The sequence shown here is derived from an EMBL/GenBank/DDBJ whole genome shotgun (WGS) entry which is preliminary data.</text>
</comment>
<organism evidence="1 2">
    <name type="scientific">Rhodoglobus vestalii</name>
    <dbReference type="NCBI Taxonomy" id="193384"/>
    <lineage>
        <taxon>Bacteria</taxon>
        <taxon>Bacillati</taxon>
        <taxon>Actinomycetota</taxon>
        <taxon>Actinomycetes</taxon>
        <taxon>Micrococcales</taxon>
        <taxon>Microbacteriaceae</taxon>
        <taxon>Rhodoglobus</taxon>
    </lineage>
</organism>
<dbReference type="Proteomes" id="UP000316560">
    <property type="component" value="Unassembled WGS sequence"/>
</dbReference>
<protein>
    <submittedName>
        <fullName evidence="1">Uncharacterized protein</fullName>
    </submittedName>
</protein>
<proteinExistence type="predicted"/>
<keyword evidence="2" id="KW-1185">Reference proteome</keyword>
<accession>A0A8H2K849</accession>
<dbReference type="AlphaFoldDB" id="A0A8H2K849"/>
<evidence type="ECO:0000313" key="1">
    <source>
        <dbReference type="EMBL" id="TQO20637.1"/>
    </source>
</evidence>
<evidence type="ECO:0000313" key="2">
    <source>
        <dbReference type="Proteomes" id="UP000316560"/>
    </source>
</evidence>
<name>A0A8H2K849_9MICO</name>
<sequence length="55" mass="6125">MEAHRQFRFGQVLAVRALKKSGFSTAHALKQVGLSRSGYCDWGIKLASRFAAEEL</sequence>
<gene>
    <name evidence="1" type="ORF">FB472_2278</name>
</gene>